<dbReference type="RefSeq" id="XP_046063035.1">
    <property type="nucleotide sequence ID" value="XM_046203238.1"/>
</dbReference>
<dbReference type="GeneID" id="70234342"/>
<dbReference type="Proteomes" id="UP000769157">
    <property type="component" value="Unassembled WGS sequence"/>
</dbReference>
<dbReference type="EMBL" id="JAEUBE010000158">
    <property type="protein sequence ID" value="KAH3668621.1"/>
    <property type="molecule type" value="Genomic_DNA"/>
</dbReference>
<organism evidence="1 2">
    <name type="scientific">Ogataea philodendri</name>
    <dbReference type="NCBI Taxonomy" id="1378263"/>
    <lineage>
        <taxon>Eukaryota</taxon>
        <taxon>Fungi</taxon>
        <taxon>Dikarya</taxon>
        <taxon>Ascomycota</taxon>
        <taxon>Saccharomycotina</taxon>
        <taxon>Pichiomycetes</taxon>
        <taxon>Pichiales</taxon>
        <taxon>Pichiaceae</taxon>
        <taxon>Ogataea</taxon>
    </lineage>
</organism>
<accession>A0A9P8PBC0</accession>
<name>A0A9P8PBC0_9ASCO</name>
<proteinExistence type="predicted"/>
<keyword evidence="2" id="KW-1185">Reference proteome</keyword>
<dbReference type="OrthoDB" id="4073795at2759"/>
<evidence type="ECO:0000313" key="2">
    <source>
        <dbReference type="Proteomes" id="UP000769157"/>
    </source>
</evidence>
<comment type="caution">
    <text evidence="1">The sequence shown here is derived from an EMBL/GenBank/DDBJ whole genome shotgun (WGS) entry which is preliminary data.</text>
</comment>
<reference evidence="1" key="2">
    <citation type="submission" date="2021-01" db="EMBL/GenBank/DDBJ databases">
        <authorList>
            <person name="Schikora-Tamarit M.A."/>
        </authorList>
    </citation>
    <scope>NUCLEOTIDE SEQUENCE</scope>
    <source>
        <strain evidence="1">CBS6075</strain>
    </source>
</reference>
<sequence>MLINLPMELVPLMELSRKDLVNLSLVDSSHRAKFYPLVYDKVKLTWNQFKNFNELFKSKDMVRSVRVFSDHTDKKATSYGEWNISLKELLEECANLKHLTIEVVSSSRCLKYQDKFDVDLSDKIEYLKLISHSLEANDESLFELTQLQRFHNIKQLVLNGFLLTKDQFFYPKFKPDFSDLKQRSRDGRLVYLNDLKLVNCKWDHPCNLNDIFSPTYPSPNPLINMETSEFTSPERLSLYYNDQSSNFVVSERFKSFIDNDLNELFLFQTRFYYNLKHLSLVILNQKSEENKYNYYPWLNWLNLKKIFQAQNMETLEIENKSILTNLETLTLVGWRLTSLNELDKVFVVANGPQPRLKRLQLYIVKARTSSTDCTETTAADVDLLSRMKTRLELIFPKCHTTVGFVEECVSDQRYANEYTKNND</sequence>
<evidence type="ECO:0000313" key="1">
    <source>
        <dbReference type="EMBL" id="KAH3668621.1"/>
    </source>
</evidence>
<gene>
    <name evidence="1" type="ORF">OGAPHI_002375</name>
</gene>
<reference evidence="1" key="1">
    <citation type="journal article" date="2021" name="Open Biol.">
        <title>Shared evolutionary footprints suggest mitochondrial oxidative damage underlies multiple complex I losses in fungi.</title>
        <authorList>
            <person name="Schikora-Tamarit M.A."/>
            <person name="Marcet-Houben M."/>
            <person name="Nosek J."/>
            <person name="Gabaldon T."/>
        </authorList>
    </citation>
    <scope>NUCLEOTIDE SEQUENCE</scope>
    <source>
        <strain evidence="1">CBS6075</strain>
    </source>
</reference>
<protein>
    <submittedName>
        <fullName evidence="1">Uncharacterized protein</fullName>
    </submittedName>
</protein>
<dbReference type="AlphaFoldDB" id="A0A9P8PBC0"/>